<keyword evidence="2" id="KW-1185">Reference proteome</keyword>
<accession>A0ABR8LUR6</accession>
<protein>
    <recommendedName>
        <fullName evidence="3">Cell division protein FtsQ</fullName>
    </recommendedName>
</protein>
<dbReference type="Proteomes" id="UP000627521">
    <property type="component" value="Unassembled WGS sequence"/>
</dbReference>
<dbReference type="RefSeq" id="WP_028284286.1">
    <property type="nucleotide sequence ID" value="NZ_CAXBHU010000002.1"/>
</dbReference>
<sequence length="239" mass="26971">MKANWSYIKMGLLLGLVVFLYAFSSARSGKRLVSKPNVEFIGNKNLFITHEDVSKLLIQNQQSVTNKSKEILDLNLLETTLNANPIVEFADVYVSVTGKLTAKVKQKTPIARVVADASFYVDSNGGYMPLSKNYTERVPMVTGFVNKNDLEKVYTIATKIQEDQFLKKHVVQIHQNKNSTINLKLRQCDFVVKLGSLEQLDKKINNLKAFYLKATKDKVLDNYSIVNLQFGNQVVCTKA</sequence>
<proteinExistence type="predicted"/>
<dbReference type="EMBL" id="JACXXH010000002">
    <property type="protein sequence ID" value="MBD3862709.1"/>
    <property type="molecule type" value="Genomic_DNA"/>
</dbReference>
<evidence type="ECO:0008006" key="3">
    <source>
        <dbReference type="Google" id="ProtNLM"/>
    </source>
</evidence>
<name>A0ABR8LUR6_9FLAO</name>
<gene>
    <name evidence="1" type="ORF">IEG06_04545</name>
</gene>
<reference evidence="1 2" key="1">
    <citation type="submission" date="2020-09" db="EMBL/GenBank/DDBJ databases">
        <title>Bacillus nautilus sp. nov., Chryseoglobus crepusculi sp. nov, and Psychrobacter noctis sp. nov., isolated from deep-sea sponges from the equatorial Atlantic.</title>
        <authorList>
            <person name="Stennett H.L."/>
            <person name="Williams S.E."/>
        </authorList>
    </citation>
    <scope>NUCLEOTIDE SEQUENCE [LARGE SCALE GENOMIC DNA]</scope>
    <source>
        <strain evidence="1 2">28M-24</strain>
    </source>
</reference>
<evidence type="ECO:0000313" key="1">
    <source>
        <dbReference type="EMBL" id="MBD3862709.1"/>
    </source>
</evidence>
<organism evidence="1 2">
    <name type="scientific">Olleya marilimosa</name>
    <dbReference type="NCBI Taxonomy" id="272164"/>
    <lineage>
        <taxon>Bacteria</taxon>
        <taxon>Pseudomonadati</taxon>
        <taxon>Bacteroidota</taxon>
        <taxon>Flavobacteriia</taxon>
        <taxon>Flavobacteriales</taxon>
        <taxon>Flavobacteriaceae</taxon>
    </lineage>
</organism>
<evidence type="ECO:0000313" key="2">
    <source>
        <dbReference type="Proteomes" id="UP000627521"/>
    </source>
</evidence>
<comment type="caution">
    <text evidence="1">The sequence shown here is derived from an EMBL/GenBank/DDBJ whole genome shotgun (WGS) entry which is preliminary data.</text>
</comment>